<accession>A0A1V6SNT8</accession>
<gene>
    <name evidence="3" type="ORF">PENSTE_c027G03714</name>
</gene>
<name>A0A1V6SNT8_9EURO</name>
<proteinExistence type="predicted"/>
<organism evidence="3 4">
    <name type="scientific">Penicillium steckii</name>
    <dbReference type="NCBI Taxonomy" id="303698"/>
    <lineage>
        <taxon>Eukaryota</taxon>
        <taxon>Fungi</taxon>
        <taxon>Dikarya</taxon>
        <taxon>Ascomycota</taxon>
        <taxon>Pezizomycotina</taxon>
        <taxon>Eurotiomycetes</taxon>
        <taxon>Eurotiomycetidae</taxon>
        <taxon>Eurotiales</taxon>
        <taxon>Aspergillaceae</taxon>
        <taxon>Penicillium</taxon>
    </lineage>
</organism>
<dbReference type="EMBL" id="MLKD01000027">
    <property type="protein sequence ID" value="OQE15646.1"/>
    <property type="molecule type" value="Genomic_DNA"/>
</dbReference>
<dbReference type="AlphaFoldDB" id="A0A1V6SNT8"/>
<reference evidence="4" key="1">
    <citation type="journal article" date="2017" name="Nat. Microbiol.">
        <title>Global analysis of biosynthetic gene clusters reveals vast potential of secondary metabolite production in Penicillium species.</title>
        <authorList>
            <person name="Nielsen J.C."/>
            <person name="Grijseels S."/>
            <person name="Prigent S."/>
            <person name="Ji B."/>
            <person name="Dainat J."/>
            <person name="Nielsen K.F."/>
            <person name="Frisvad J.C."/>
            <person name="Workman M."/>
            <person name="Nielsen J."/>
        </authorList>
    </citation>
    <scope>NUCLEOTIDE SEQUENCE [LARGE SCALE GENOMIC DNA]</scope>
    <source>
        <strain evidence="4">IBT 24891</strain>
    </source>
</reference>
<feature type="compositionally biased region" description="Low complexity" evidence="1">
    <location>
        <begin position="120"/>
        <end position="185"/>
    </location>
</feature>
<evidence type="ECO:0000256" key="2">
    <source>
        <dbReference type="SAM" id="SignalP"/>
    </source>
</evidence>
<sequence length="218" mass="22072">MKWSTLLPLAISTISLLPSAGAWEVTWHDSDNRSHSRKGHGPSDCIKIDNPEGKVFKIDSRGEKGIDMLLFDNSDCSGESAGSATDSFSKDSSLDLLGFKVVSLSSSASSESDTTEKSAGHTATTSSASSASSAKQDSSSGSTENGESTTAQMTATSSATATSESQTPTSSKGSPTTSSSLASATTSNAAVKLDGSTTDFSKAVIGGGLGLVLAQILV</sequence>
<comment type="caution">
    <text evidence="3">The sequence shown here is derived from an EMBL/GenBank/DDBJ whole genome shotgun (WGS) entry which is preliminary data.</text>
</comment>
<feature type="signal peptide" evidence="2">
    <location>
        <begin position="1"/>
        <end position="22"/>
    </location>
</feature>
<keyword evidence="4" id="KW-1185">Reference proteome</keyword>
<evidence type="ECO:0000313" key="3">
    <source>
        <dbReference type="EMBL" id="OQE15646.1"/>
    </source>
</evidence>
<evidence type="ECO:0000313" key="4">
    <source>
        <dbReference type="Proteomes" id="UP000191285"/>
    </source>
</evidence>
<dbReference type="OrthoDB" id="4368092at2759"/>
<protein>
    <submittedName>
        <fullName evidence="3">Uncharacterized protein</fullName>
    </submittedName>
</protein>
<feature type="chain" id="PRO_5012370469" evidence="2">
    <location>
        <begin position="23"/>
        <end position="218"/>
    </location>
</feature>
<feature type="region of interest" description="Disordered" evidence="1">
    <location>
        <begin position="107"/>
        <end position="185"/>
    </location>
</feature>
<evidence type="ECO:0000256" key="1">
    <source>
        <dbReference type="SAM" id="MobiDB-lite"/>
    </source>
</evidence>
<dbReference type="Proteomes" id="UP000191285">
    <property type="component" value="Unassembled WGS sequence"/>
</dbReference>
<keyword evidence="2" id="KW-0732">Signal</keyword>